<evidence type="ECO:0000313" key="6">
    <source>
        <dbReference type="Proteomes" id="UP001291687"/>
    </source>
</evidence>
<feature type="transmembrane region" description="Helical" evidence="3">
    <location>
        <begin position="182"/>
        <end position="199"/>
    </location>
</feature>
<dbReference type="Gene3D" id="1.20.120.1760">
    <property type="match status" value="1"/>
</dbReference>
<dbReference type="InterPro" id="IPR043130">
    <property type="entry name" value="CDP-OH_PTrfase_TM_dom"/>
</dbReference>
<dbReference type="Pfam" id="PF01066">
    <property type="entry name" value="CDP-OH_P_transf"/>
    <property type="match status" value="1"/>
</dbReference>
<dbReference type="InterPro" id="IPR000462">
    <property type="entry name" value="CDP-OH_P_trans"/>
</dbReference>
<feature type="transmembrane region" description="Helical" evidence="3">
    <location>
        <begin position="46"/>
        <end position="68"/>
    </location>
</feature>
<dbReference type="PROSITE" id="PS00379">
    <property type="entry name" value="CDP_ALCOHOL_P_TRANSF"/>
    <property type="match status" value="1"/>
</dbReference>
<dbReference type="InterPro" id="IPR048254">
    <property type="entry name" value="CDP_ALCOHOL_P_TRANSF_CS"/>
</dbReference>
<feature type="transmembrane region" description="Helical" evidence="3">
    <location>
        <begin position="105"/>
        <end position="122"/>
    </location>
</feature>
<feature type="transmembrane region" description="Helical" evidence="3">
    <location>
        <begin position="80"/>
        <end position="99"/>
    </location>
</feature>
<name>A0ABU5NE25_9RICK</name>
<feature type="transmembrane region" description="Helical" evidence="3">
    <location>
        <begin position="143"/>
        <end position="162"/>
    </location>
</feature>
<feature type="transmembrane region" description="Helical" evidence="3">
    <location>
        <begin position="20"/>
        <end position="40"/>
    </location>
</feature>
<dbReference type="Pfam" id="PF08009">
    <property type="entry name" value="CDP-OH_P_tran_2"/>
    <property type="match status" value="1"/>
</dbReference>
<feature type="domain" description="CDP-alcohol phosphatidyltransferase C-terminal" evidence="4">
    <location>
        <begin position="215"/>
        <end position="246"/>
    </location>
</feature>
<keyword evidence="1 2" id="KW-0808">Transferase</keyword>
<keyword evidence="3" id="KW-0472">Membrane</keyword>
<dbReference type="EMBL" id="JARJFB010000130">
    <property type="protein sequence ID" value="MEA0971410.1"/>
    <property type="molecule type" value="Genomic_DNA"/>
</dbReference>
<evidence type="ECO:0000313" key="5">
    <source>
        <dbReference type="EMBL" id="MEA0971410.1"/>
    </source>
</evidence>
<evidence type="ECO:0000259" key="4">
    <source>
        <dbReference type="Pfam" id="PF08009"/>
    </source>
</evidence>
<dbReference type="Proteomes" id="UP001291687">
    <property type="component" value="Unassembled WGS sequence"/>
</dbReference>
<evidence type="ECO:0000256" key="3">
    <source>
        <dbReference type="SAM" id="Phobius"/>
    </source>
</evidence>
<dbReference type="InterPro" id="IPR012616">
    <property type="entry name" value="CDP-OH_P_trans_C"/>
</dbReference>
<comment type="caution">
    <text evidence="5">The sequence shown here is derived from an EMBL/GenBank/DDBJ whole genome shotgun (WGS) entry which is preliminary data.</text>
</comment>
<feature type="transmembrane region" description="Helical" evidence="3">
    <location>
        <begin position="235"/>
        <end position="252"/>
    </location>
</feature>
<gene>
    <name evidence="5" type="ORF">Megvenef_01388</name>
</gene>
<keyword evidence="3" id="KW-0812">Transmembrane</keyword>
<comment type="similarity">
    <text evidence="2">Belongs to the CDP-alcohol phosphatidyltransferase class-I family.</text>
</comment>
<dbReference type="RefSeq" id="WP_322777311.1">
    <property type="nucleotide sequence ID" value="NZ_JARJFB010000130.1"/>
</dbReference>
<sequence length="255" mass="28805">MLRFKRKRLGIRPVPFTKLLPNIITLIGLIIGSSSIRFALDSRWETAVYCILIATIIDGLDGGVARMLNATSHFGAELDSLCDFMNFGLCPAMLIYLWSFQQYEYKVISWASIMLFLVCMAIRLARFNTAIVQPSEIKQDDRFLLGVPAPSGAVLALIPLILDFEFSPLFGEFNLRNHTLLINLYIVIIALLLPSRLPTLSLKKIQIKQEYLSLSMIVSAVIIITIVIYPWYSLPLVAILYVLSIPVCMYVTRKL</sequence>
<evidence type="ECO:0000256" key="2">
    <source>
        <dbReference type="RuleBase" id="RU003750"/>
    </source>
</evidence>
<feature type="transmembrane region" description="Helical" evidence="3">
    <location>
        <begin position="211"/>
        <end position="229"/>
    </location>
</feature>
<evidence type="ECO:0000256" key="1">
    <source>
        <dbReference type="ARBA" id="ARBA00022679"/>
    </source>
</evidence>
<keyword evidence="3" id="KW-1133">Transmembrane helix</keyword>
<reference evidence="5 6" key="1">
    <citation type="submission" date="2023-03" db="EMBL/GenBank/DDBJ databases">
        <title>Host association and intracellularity evolved multiple times independently in the Rickettsiales.</title>
        <authorList>
            <person name="Castelli M."/>
            <person name="Nardi T."/>
            <person name="Gammuto L."/>
            <person name="Bellinzona G."/>
            <person name="Sabaneyeva E."/>
            <person name="Potekhin A."/>
            <person name="Serra V."/>
            <person name="Petroni G."/>
            <person name="Sassera D."/>
        </authorList>
    </citation>
    <scope>NUCLEOTIDE SEQUENCE [LARGE SCALE GENOMIC DNA]</scope>
    <source>
        <strain evidence="5 6">Sr 2-6</strain>
    </source>
</reference>
<keyword evidence="6" id="KW-1185">Reference proteome</keyword>
<organism evidence="5 6">
    <name type="scientific">Candidatus Megaera venefica</name>
    <dbReference type="NCBI Taxonomy" id="2055910"/>
    <lineage>
        <taxon>Bacteria</taxon>
        <taxon>Pseudomonadati</taxon>
        <taxon>Pseudomonadota</taxon>
        <taxon>Alphaproteobacteria</taxon>
        <taxon>Rickettsiales</taxon>
        <taxon>Rickettsiaceae</taxon>
        <taxon>Candidatus Megaera</taxon>
    </lineage>
</organism>
<accession>A0ABU5NE25</accession>
<proteinExistence type="inferred from homology"/>
<protein>
    <submittedName>
        <fullName evidence="5">Phosphatidylcholine/phosphatidylserine synthase</fullName>
    </submittedName>
</protein>